<evidence type="ECO:0000256" key="3">
    <source>
        <dbReference type="ARBA" id="ARBA00022603"/>
    </source>
</evidence>
<keyword evidence="2" id="KW-0169">Cobalamin biosynthesis</keyword>
<dbReference type="NCBIfam" id="TIGR02469">
    <property type="entry name" value="CbiT"/>
    <property type="match status" value="1"/>
</dbReference>
<dbReference type="SUPFAM" id="SSF53335">
    <property type="entry name" value="S-adenosyl-L-methionine-dependent methyltransferases"/>
    <property type="match status" value="1"/>
</dbReference>
<dbReference type="Gene3D" id="3.40.1010.10">
    <property type="entry name" value="Cobalt-precorrin-4 Transmethylase, Domain 1"/>
    <property type="match status" value="1"/>
</dbReference>
<dbReference type="InterPro" id="IPR014777">
    <property type="entry name" value="4pyrrole_Mease_sub1"/>
</dbReference>
<accession>A0ABT8ZRT3</accession>
<dbReference type="Gene3D" id="3.40.50.150">
    <property type="entry name" value="Vaccinia Virus protein VP39"/>
    <property type="match status" value="1"/>
</dbReference>
<evidence type="ECO:0000313" key="8">
    <source>
        <dbReference type="Proteomes" id="UP001176471"/>
    </source>
</evidence>
<dbReference type="PIRSF" id="PIRSF036428">
    <property type="entry name" value="CobL"/>
    <property type="match status" value="1"/>
</dbReference>
<dbReference type="InterPro" id="IPR014008">
    <property type="entry name" value="Cbl_synth_MTase_CbiT"/>
</dbReference>
<dbReference type="RefSeq" id="WP_304537084.1">
    <property type="nucleotide sequence ID" value="NZ_JAUQOM010000010.1"/>
</dbReference>
<keyword evidence="3" id="KW-0489">Methyltransferase</keyword>
<dbReference type="InterPro" id="IPR000878">
    <property type="entry name" value="4pyrrol_Mease"/>
</dbReference>
<dbReference type="EMBL" id="JAUQOM010000010">
    <property type="protein sequence ID" value="MDO7836664.1"/>
    <property type="molecule type" value="Genomic_DNA"/>
</dbReference>
<reference evidence="7" key="1">
    <citation type="submission" date="2023-07" db="EMBL/GenBank/DDBJ databases">
        <title>Bacterial whole genome sequence for Sphingobium sp. HBC34.</title>
        <authorList>
            <person name="Le V."/>
            <person name="Ko S.-R."/>
            <person name="Ahn C.-Y."/>
            <person name="Oh H.-M."/>
        </authorList>
    </citation>
    <scope>NUCLEOTIDE SEQUENCE</scope>
    <source>
        <strain evidence="7">HBC34</strain>
    </source>
</reference>
<evidence type="ECO:0000313" key="7">
    <source>
        <dbReference type="EMBL" id="MDO7836664.1"/>
    </source>
</evidence>
<proteinExistence type="predicted"/>
<feature type="domain" description="Tetrapyrrole methylase" evidence="6">
    <location>
        <begin position="10"/>
        <end position="192"/>
    </location>
</feature>
<keyword evidence="5" id="KW-0949">S-adenosyl-L-methionine</keyword>
<dbReference type="InterPro" id="IPR029063">
    <property type="entry name" value="SAM-dependent_MTases_sf"/>
</dbReference>
<name>A0ABT8ZRT3_9SPHN</name>
<evidence type="ECO:0000259" key="6">
    <source>
        <dbReference type="Pfam" id="PF00590"/>
    </source>
</evidence>
<comment type="caution">
    <text evidence="7">The sequence shown here is derived from an EMBL/GenBank/DDBJ whole genome shotgun (WGS) entry which is preliminary data.</text>
</comment>
<dbReference type="InterPro" id="IPR006365">
    <property type="entry name" value="Cbl_synth_CobL"/>
</dbReference>
<comment type="pathway">
    <text evidence="1">Cofactor biosynthesis; adenosylcobalamin biosynthesis.</text>
</comment>
<dbReference type="PANTHER" id="PTHR43182:SF1">
    <property type="entry name" value="COBALT-PRECORRIN-7 C(5)-METHYLTRANSFERASE"/>
    <property type="match status" value="1"/>
</dbReference>
<dbReference type="CDD" id="cd02440">
    <property type="entry name" value="AdoMet_MTases"/>
    <property type="match status" value="1"/>
</dbReference>
<organism evidence="7 8">
    <name type="scientific">Sphingobium cyanobacteriorum</name>
    <dbReference type="NCBI Taxonomy" id="3063954"/>
    <lineage>
        <taxon>Bacteria</taxon>
        <taxon>Pseudomonadati</taxon>
        <taxon>Pseudomonadota</taxon>
        <taxon>Alphaproteobacteria</taxon>
        <taxon>Sphingomonadales</taxon>
        <taxon>Sphingomonadaceae</taxon>
        <taxon>Sphingobium</taxon>
    </lineage>
</organism>
<dbReference type="InterPro" id="IPR050714">
    <property type="entry name" value="Cobalamin_biosynth_MTase"/>
</dbReference>
<dbReference type="Proteomes" id="UP001176471">
    <property type="component" value="Unassembled WGS sequence"/>
</dbReference>
<evidence type="ECO:0000256" key="4">
    <source>
        <dbReference type="ARBA" id="ARBA00022679"/>
    </source>
</evidence>
<protein>
    <submittedName>
        <fullName evidence="7">Precorrin-6y C5,15-methyltransferase (Decarboxylating) subunit CbiE</fullName>
    </submittedName>
</protein>
<dbReference type="CDD" id="cd11644">
    <property type="entry name" value="Precorrin-6Y-MT"/>
    <property type="match status" value="1"/>
</dbReference>
<keyword evidence="4" id="KW-0808">Transferase</keyword>
<gene>
    <name evidence="7" type="primary">cbiE</name>
    <name evidence="7" type="ORF">Q4610_16580</name>
</gene>
<evidence type="ECO:0000256" key="2">
    <source>
        <dbReference type="ARBA" id="ARBA00022573"/>
    </source>
</evidence>
<dbReference type="NCBIfam" id="TIGR02467">
    <property type="entry name" value="CbiE"/>
    <property type="match status" value="1"/>
</dbReference>
<evidence type="ECO:0000256" key="5">
    <source>
        <dbReference type="ARBA" id="ARBA00022691"/>
    </source>
</evidence>
<dbReference type="InterPro" id="IPR035996">
    <property type="entry name" value="4pyrrol_Methylase_sf"/>
</dbReference>
<dbReference type="InterPro" id="IPR012818">
    <property type="entry name" value="CbiE"/>
</dbReference>
<sequence>MADGPARPWLTIVGVGEDGWDGLAPPARAAIDAAELVMGPARHLALLGDHKRRAMAWPVPFADGVAQLLAHRGRRVVALASGDPFWFGAGSSLTRHLEPGEWIAHPAPSTVSLAAARLGWAVQDMACVALHAAPVTRLRPYLVPGRRIVALLRDGAAVGDVAACLRDQGFGTSTLHLLEALGGPRERVRVMRADAPIPDDSTHPVAIGIDCAGGGRVLPCASGIADDWFDHDGQISKRPVRALALSALAPRPGDMLWDIGAGSGSIGIEWLLAHPANRAVALEADPVRAARISANAKALGMDRIEVLAGRAPDLLPDRVPDALFIGGGLSHALLATLWARLPAGVRLVAHAVTLESEALLARWQAEKGGHLLRIDLAQAAPIGARRGWRASYPVVQWSVIL</sequence>
<evidence type="ECO:0000256" key="1">
    <source>
        <dbReference type="ARBA" id="ARBA00004953"/>
    </source>
</evidence>
<dbReference type="PANTHER" id="PTHR43182">
    <property type="entry name" value="COBALT-PRECORRIN-6B C(15)-METHYLTRANSFERASE (DECARBOXYLATING)"/>
    <property type="match status" value="1"/>
</dbReference>
<dbReference type="SUPFAM" id="SSF53790">
    <property type="entry name" value="Tetrapyrrole methylase"/>
    <property type="match status" value="1"/>
</dbReference>
<dbReference type="Pfam" id="PF00590">
    <property type="entry name" value="TP_methylase"/>
    <property type="match status" value="1"/>
</dbReference>
<keyword evidence="8" id="KW-1185">Reference proteome</keyword>